<dbReference type="PATRIC" id="fig|1006551.4.peg.1422"/>
<comment type="subcellular location">
    <subcellularLocation>
        <location evidence="1">Fimbrium</location>
    </subcellularLocation>
</comment>
<dbReference type="PANTHER" id="PTHR33420:SF31">
    <property type="entry name" value="TYPE 1 FIMBRIN D-MANNOSE SPECIFIC ADHESIN"/>
    <property type="match status" value="1"/>
</dbReference>
<dbReference type="InterPro" id="IPR036937">
    <property type="entry name" value="Adhesion_dom_fimbrial_sf"/>
</dbReference>
<keyword evidence="3" id="KW-0732">Signal</keyword>
<dbReference type="InterPro" id="IPR000259">
    <property type="entry name" value="Adhesion_dom_fimbrial"/>
</dbReference>
<dbReference type="Proteomes" id="UP000007843">
    <property type="component" value="Chromosome"/>
</dbReference>
<gene>
    <name evidence="6" type="ordered locus">KOX_07095</name>
</gene>
<dbReference type="EMBL" id="CP003218">
    <property type="protein sequence ID" value="AEX03149.1"/>
    <property type="molecule type" value="Genomic_DNA"/>
</dbReference>
<keyword evidence="4" id="KW-0281">Fimbrium</keyword>
<organism evidence="6 7">
    <name type="scientific">Klebsiella michiganensis (strain ATCC 8724 / DSM 4798 / JCM 20051 / NBRC 3318 / NRRL B-199 / KCTC 1686 / BUCSAV 143 / CCM 1901)</name>
    <dbReference type="NCBI Taxonomy" id="1006551"/>
    <lineage>
        <taxon>Bacteria</taxon>
        <taxon>Pseudomonadati</taxon>
        <taxon>Pseudomonadota</taxon>
        <taxon>Gammaproteobacteria</taxon>
        <taxon>Enterobacterales</taxon>
        <taxon>Enterobacteriaceae</taxon>
        <taxon>Klebsiella/Raoultella group</taxon>
        <taxon>Klebsiella</taxon>
    </lineage>
</organism>
<protein>
    <submittedName>
        <fullName evidence="6">Fimbrial protein BcfD</fullName>
    </submittedName>
</protein>
<evidence type="ECO:0000259" key="5">
    <source>
        <dbReference type="Pfam" id="PF00419"/>
    </source>
</evidence>
<evidence type="ECO:0000256" key="4">
    <source>
        <dbReference type="ARBA" id="ARBA00023263"/>
    </source>
</evidence>
<sequence>MATAYIDGQISVPQTCSVNAGQIVTVDFGSFMSGEFKNKGQMPTGYTPKTISVPIKCNGIEANANLTVRFLAEASADEPAAIKTSNDDVGVQITDNSGKVIEPNSGLLPFQLDDNLQATVTFHAAPISTTGNAPAEGTFSATAYIRVDFA</sequence>
<dbReference type="HOGENOM" id="CLU_066608_2_0_6"/>
<dbReference type="AlphaFoldDB" id="A0A0H3H3X1"/>
<reference evidence="6 7" key="1">
    <citation type="journal article" date="2012" name="J. Bacteriol.">
        <title>Complete genome sequence of Klebsiella oxytoca KCTC 1686, used in production of 2,3-butanediol.</title>
        <authorList>
            <person name="Shin S.H."/>
            <person name="Kim S."/>
            <person name="Kim J.Y."/>
            <person name="Lee S."/>
            <person name="Um Y."/>
            <person name="Oh M.K."/>
            <person name="Kim Y.R."/>
            <person name="Lee J."/>
            <person name="Yang K.S."/>
        </authorList>
    </citation>
    <scope>NUCLEOTIDE SEQUENCE [LARGE SCALE GENOMIC DNA]</scope>
    <source>
        <strain evidence="7">ATCC 8724 / DSM 4798 / JCM 20051 / NBRC 3318 / NRRL B-199 / KCTC 1686</strain>
    </source>
</reference>
<dbReference type="GO" id="GO:0043709">
    <property type="term" value="P:cell adhesion involved in single-species biofilm formation"/>
    <property type="evidence" value="ECO:0007669"/>
    <property type="project" value="TreeGrafter"/>
</dbReference>
<comment type="similarity">
    <text evidence="2">Belongs to the fimbrial protein family.</text>
</comment>
<feature type="domain" description="Fimbrial-type adhesion" evidence="5">
    <location>
        <begin position="6"/>
        <end position="149"/>
    </location>
</feature>
<proteinExistence type="inferred from homology"/>
<dbReference type="GO" id="GO:0009289">
    <property type="term" value="C:pilus"/>
    <property type="evidence" value="ECO:0007669"/>
    <property type="project" value="UniProtKB-SubCell"/>
</dbReference>
<dbReference type="KEGG" id="kox:KOX_07095"/>
<dbReference type="PANTHER" id="PTHR33420">
    <property type="entry name" value="FIMBRIAL SUBUNIT ELFA-RELATED"/>
    <property type="match status" value="1"/>
</dbReference>
<dbReference type="SUPFAM" id="SSF49401">
    <property type="entry name" value="Bacterial adhesins"/>
    <property type="match status" value="1"/>
</dbReference>
<evidence type="ECO:0000313" key="6">
    <source>
        <dbReference type="EMBL" id="AEX03149.1"/>
    </source>
</evidence>
<evidence type="ECO:0000256" key="2">
    <source>
        <dbReference type="ARBA" id="ARBA00006671"/>
    </source>
</evidence>
<evidence type="ECO:0000256" key="1">
    <source>
        <dbReference type="ARBA" id="ARBA00004561"/>
    </source>
</evidence>
<name>A0A0H3H3X1_KLEM8</name>
<evidence type="ECO:0000256" key="3">
    <source>
        <dbReference type="ARBA" id="ARBA00022729"/>
    </source>
</evidence>
<dbReference type="Pfam" id="PF00419">
    <property type="entry name" value="Fimbrial"/>
    <property type="match status" value="1"/>
</dbReference>
<dbReference type="InterPro" id="IPR008966">
    <property type="entry name" value="Adhesion_dom_sf"/>
</dbReference>
<evidence type="ECO:0000313" key="7">
    <source>
        <dbReference type="Proteomes" id="UP000007843"/>
    </source>
</evidence>
<dbReference type="InterPro" id="IPR050263">
    <property type="entry name" value="Bact_Fimbrial_Adh_Pro"/>
</dbReference>
<dbReference type="Gene3D" id="2.60.40.1090">
    <property type="entry name" value="Fimbrial-type adhesion domain"/>
    <property type="match status" value="1"/>
</dbReference>
<accession>A0A0H3H3X1</accession>